<dbReference type="OrthoDB" id="2867965at2"/>
<proteinExistence type="predicted"/>
<dbReference type="AlphaFoldDB" id="A0A267MM47"/>
<protein>
    <recommendedName>
        <fullName evidence="3">DUF4325 domain-containing protein</fullName>
    </recommendedName>
</protein>
<dbReference type="Proteomes" id="UP000216024">
    <property type="component" value="Unassembled WGS sequence"/>
</dbReference>
<gene>
    <name evidence="1" type="ORF">CCE28_03845</name>
</gene>
<organism evidence="1 2">
    <name type="scientific">Anaeromicrobium sediminis</name>
    <dbReference type="NCBI Taxonomy" id="1478221"/>
    <lineage>
        <taxon>Bacteria</taxon>
        <taxon>Bacillati</taxon>
        <taxon>Bacillota</taxon>
        <taxon>Clostridia</taxon>
        <taxon>Peptostreptococcales</taxon>
        <taxon>Thermotaleaceae</taxon>
        <taxon>Anaeromicrobium</taxon>
    </lineage>
</organism>
<evidence type="ECO:0000313" key="2">
    <source>
        <dbReference type="Proteomes" id="UP000216024"/>
    </source>
</evidence>
<reference evidence="1 2" key="1">
    <citation type="submission" date="2017-06" db="EMBL/GenBank/DDBJ databases">
        <title>Draft genome sequence of anaerobic fermentative bacterium Anaeromicrobium sediminis DY2726D isolated from West Pacific Ocean sediments.</title>
        <authorList>
            <person name="Zeng X."/>
        </authorList>
    </citation>
    <scope>NUCLEOTIDE SEQUENCE [LARGE SCALE GENOMIC DNA]</scope>
    <source>
        <strain evidence="1 2">DY2726D</strain>
    </source>
</reference>
<name>A0A267MM47_9FIRM</name>
<sequence length="122" mass="13768">MIKQASHAKYDISWDNGKKVILMEVRGFFRPEDGESFLKDYNSMVSKVKPSEYTLVVDPENLKTSAKDMLPVLKGCFELYGSSGFKKILMITPTSATSAMQLKNVQKDTGVKMEFAKTNPYK</sequence>
<dbReference type="RefSeq" id="WP_095131159.1">
    <property type="nucleotide sequence ID" value="NZ_NIBG01000002.1"/>
</dbReference>
<dbReference type="EMBL" id="NIBG01000002">
    <property type="protein sequence ID" value="PAB60681.1"/>
    <property type="molecule type" value="Genomic_DNA"/>
</dbReference>
<keyword evidence="2" id="KW-1185">Reference proteome</keyword>
<accession>A0A267MM47</accession>
<evidence type="ECO:0000313" key="1">
    <source>
        <dbReference type="EMBL" id="PAB60681.1"/>
    </source>
</evidence>
<evidence type="ECO:0008006" key="3">
    <source>
        <dbReference type="Google" id="ProtNLM"/>
    </source>
</evidence>
<comment type="caution">
    <text evidence="1">The sequence shown here is derived from an EMBL/GenBank/DDBJ whole genome shotgun (WGS) entry which is preliminary data.</text>
</comment>